<gene>
    <name evidence="1" type="ORF">LCGC14_2821150</name>
</gene>
<reference evidence="1" key="1">
    <citation type="journal article" date="2015" name="Nature">
        <title>Complex archaea that bridge the gap between prokaryotes and eukaryotes.</title>
        <authorList>
            <person name="Spang A."/>
            <person name="Saw J.H."/>
            <person name="Jorgensen S.L."/>
            <person name="Zaremba-Niedzwiedzka K."/>
            <person name="Martijn J."/>
            <person name="Lind A.E."/>
            <person name="van Eijk R."/>
            <person name="Schleper C."/>
            <person name="Guy L."/>
            <person name="Ettema T.J."/>
        </authorList>
    </citation>
    <scope>NUCLEOTIDE SEQUENCE</scope>
</reference>
<dbReference type="AlphaFoldDB" id="A0A0F8Z3N4"/>
<evidence type="ECO:0000313" key="1">
    <source>
        <dbReference type="EMBL" id="KKK80670.1"/>
    </source>
</evidence>
<accession>A0A0F8Z3N4</accession>
<proteinExistence type="predicted"/>
<name>A0A0F8Z3N4_9ZZZZ</name>
<sequence length="20" mass="2305">MTSEVAKIGLCNNVWKNKIR</sequence>
<protein>
    <submittedName>
        <fullName evidence="1">Uncharacterized protein</fullName>
    </submittedName>
</protein>
<dbReference type="EMBL" id="LAZR01053473">
    <property type="protein sequence ID" value="KKK80670.1"/>
    <property type="molecule type" value="Genomic_DNA"/>
</dbReference>
<organism evidence="1">
    <name type="scientific">marine sediment metagenome</name>
    <dbReference type="NCBI Taxonomy" id="412755"/>
    <lineage>
        <taxon>unclassified sequences</taxon>
        <taxon>metagenomes</taxon>
        <taxon>ecological metagenomes</taxon>
    </lineage>
</organism>
<feature type="non-terminal residue" evidence="1">
    <location>
        <position position="20"/>
    </location>
</feature>
<comment type="caution">
    <text evidence="1">The sequence shown here is derived from an EMBL/GenBank/DDBJ whole genome shotgun (WGS) entry which is preliminary data.</text>
</comment>